<evidence type="ECO:0000259" key="1">
    <source>
        <dbReference type="Pfam" id="PF11954"/>
    </source>
</evidence>
<name>A0ABW0SW33_9GAMM</name>
<evidence type="ECO:0000313" key="3">
    <source>
        <dbReference type="Proteomes" id="UP001596111"/>
    </source>
</evidence>
<evidence type="ECO:0000313" key="2">
    <source>
        <dbReference type="EMBL" id="MFC5581222.1"/>
    </source>
</evidence>
<keyword evidence="3" id="KW-1185">Reference proteome</keyword>
<protein>
    <submittedName>
        <fullName evidence="2">DUF3471 domain-containing protein</fullName>
    </submittedName>
</protein>
<dbReference type="InterPro" id="IPR021860">
    <property type="entry name" value="Peptidase_S12_Pab87-rel_C"/>
</dbReference>
<reference evidence="3" key="1">
    <citation type="journal article" date="2019" name="Int. J. Syst. Evol. Microbiol.">
        <title>The Global Catalogue of Microorganisms (GCM) 10K type strain sequencing project: providing services to taxonomists for standard genome sequencing and annotation.</title>
        <authorList>
            <consortium name="The Broad Institute Genomics Platform"/>
            <consortium name="The Broad Institute Genome Sequencing Center for Infectious Disease"/>
            <person name="Wu L."/>
            <person name="Ma J."/>
        </authorList>
    </citation>
    <scope>NUCLEOTIDE SEQUENCE [LARGE SCALE GENOMIC DNA]</scope>
    <source>
        <strain evidence="3">CGMCC 1.13587</strain>
    </source>
</reference>
<dbReference type="EMBL" id="JBHSNG010000007">
    <property type="protein sequence ID" value="MFC5581222.1"/>
    <property type="molecule type" value="Genomic_DNA"/>
</dbReference>
<dbReference type="Proteomes" id="UP001596111">
    <property type="component" value="Unassembled WGS sequence"/>
</dbReference>
<feature type="domain" description="Peptidase S12 Pab87-related C-terminal" evidence="1">
    <location>
        <begin position="30"/>
        <end position="108"/>
    </location>
</feature>
<comment type="caution">
    <text evidence="2">The sequence shown here is derived from an EMBL/GenBank/DDBJ whole genome shotgun (WGS) entry which is preliminary data.</text>
</comment>
<organism evidence="2 3">
    <name type="scientific">Rhodanobacter terrae</name>
    <dbReference type="NCBI Taxonomy" id="418647"/>
    <lineage>
        <taxon>Bacteria</taxon>
        <taxon>Pseudomonadati</taxon>
        <taxon>Pseudomonadota</taxon>
        <taxon>Gammaproteobacteria</taxon>
        <taxon>Lysobacterales</taxon>
        <taxon>Rhodanobacteraceae</taxon>
        <taxon>Rhodanobacter</taxon>
    </lineage>
</organism>
<accession>A0ABW0SW33</accession>
<proteinExistence type="predicted"/>
<sequence>MVILAGVTGAPQELGLAALLPSAPLPVMHKAIAVPSAQLDAYVGQYMPAPGVEFAITIDHGQLYAQLTGQAAYPVYATAADHFFYTVVDARLDFERDASGKVDALVLHQNGLDQRAPRQPWLAWCRSHQRGVPVGPCETTRQQARYKLFHILRFP</sequence>
<dbReference type="Pfam" id="PF11954">
    <property type="entry name" value="DUF3471"/>
    <property type="match status" value="1"/>
</dbReference>
<gene>
    <name evidence="2" type="ORF">ACFPPB_08875</name>
</gene>